<dbReference type="GO" id="GO:0016787">
    <property type="term" value="F:hydrolase activity"/>
    <property type="evidence" value="ECO:0007669"/>
    <property type="project" value="UniProtKB-KW"/>
</dbReference>
<evidence type="ECO:0000259" key="8">
    <source>
        <dbReference type="Pfam" id="PF17917"/>
    </source>
</evidence>
<proteinExistence type="predicted"/>
<evidence type="ECO:0000313" key="9">
    <source>
        <dbReference type="EMBL" id="KAH9628477.1"/>
    </source>
</evidence>
<dbReference type="PANTHER" id="PTHR35617:SF3">
    <property type="entry name" value="CORE-BINDING (CB) DOMAIN-CONTAINING PROTEIN"/>
    <property type="match status" value="1"/>
</dbReference>
<evidence type="ECO:0000256" key="6">
    <source>
        <dbReference type="ARBA" id="ARBA00022918"/>
    </source>
</evidence>
<evidence type="ECO:0000256" key="5">
    <source>
        <dbReference type="ARBA" id="ARBA00022801"/>
    </source>
</evidence>
<sequence length="210" mass="23911">MPPPMHFLTTDASDIAWGARLDNLSLSGLWSEAEKDLHCNQKEMIAILRVLEDHCQLLKHKTILIQSDNKSVVAYLRHEGGTKSAPLLDLTCKVFQIIEQYQMHMKVFHIPELLKKSWRPSTRKVYGIAWRRWLVWCETHQISPSTPTASDLARFLSDLHLINKLSYNSILLHKSVVSTLCNPDSSGQLSSNVLVKHVLKSIFAEISSSR</sequence>
<dbReference type="GO" id="GO:0003677">
    <property type="term" value="F:DNA binding"/>
    <property type="evidence" value="ECO:0007669"/>
    <property type="project" value="UniProtKB-KW"/>
</dbReference>
<keyword evidence="3" id="KW-0540">Nuclease</keyword>
<keyword evidence="4" id="KW-0255">Endonuclease</keyword>
<keyword evidence="5" id="KW-0378">Hydrolase</keyword>
<keyword evidence="7" id="KW-0238">DNA-binding</keyword>
<organism evidence="9 10">
    <name type="scientific">Spodoptera exigua</name>
    <name type="common">Beet armyworm</name>
    <name type="synonym">Noctua fulgens</name>
    <dbReference type="NCBI Taxonomy" id="7107"/>
    <lineage>
        <taxon>Eukaryota</taxon>
        <taxon>Metazoa</taxon>
        <taxon>Ecdysozoa</taxon>
        <taxon>Arthropoda</taxon>
        <taxon>Hexapoda</taxon>
        <taxon>Insecta</taxon>
        <taxon>Pterygota</taxon>
        <taxon>Neoptera</taxon>
        <taxon>Endopterygota</taxon>
        <taxon>Lepidoptera</taxon>
        <taxon>Glossata</taxon>
        <taxon>Ditrysia</taxon>
        <taxon>Noctuoidea</taxon>
        <taxon>Noctuidae</taxon>
        <taxon>Amphipyrinae</taxon>
        <taxon>Spodoptera</taxon>
    </lineage>
</organism>
<reference evidence="9" key="1">
    <citation type="journal article" date="2021" name="G3 (Bethesda)">
        <title>Genome and transcriptome analysis of the beet armyworm Spodoptera exigua reveals targets for pest control. .</title>
        <authorList>
            <person name="Simon S."/>
            <person name="Breeschoten T."/>
            <person name="Jansen H.J."/>
            <person name="Dirks R.P."/>
            <person name="Schranz M.E."/>
            <person name="Ros V.I.D."/>
        </authorList>
    </citation>
    <scope>NUCLEOTIDE SEQUENCE</scope>
    <source>
        <strain evidence="9">TB_SE_WUR_2020</strain>
    </source>
</reference>
<dbReference type="SUPFAM" id="SSF56672">
    <property type="entry name" value="DNA/RNA polymerases"/>
    <property type="match status" value="1"/>
</dbReference>
<evidence type="ECO:0000256" key="2">
    <source>
        <dbReference type="ARBA" id="ARBA00022695"/>
    </source>
</evidence>
<dbReference type="InterPro" id="IPR043502">
    <property type="entry name" value="DNA/RNA_pol_sf"/>
</dbReference>
<dbReference type="GO" id="GO:0003964">
    <property type="term" value="F:RNA-directed DNA polymerase activity"/>
    <property type="evidence" value="ECO:0007669"/>
    <property type="project" value="UniProtKB-KW"/>
</dbReference>
<dbReference type="EMBL" id="JACEFF010000912">
    <property type="protein sequence ID" value="KAH9628477.1"/>
    <property type="molecule type" value="Genomic_DNA"/>
</dbReference>
<dbReference type="CDD" id="cd09275">
    <property type="entry name" value="RNase_HI_RT_DIRS1"/>
    <property type="match status" value="1"/>
</dbReference>
<dbReference type="SUPFAM" id="SSF47823">
    <property type="entry name" value="lambda integrase-like, N-terminal domain"/>
    <property type="match status" value="1"/>
</dbReference>
<evidence type="ECO:0000313" key="10">
    <source>
        <dbReference type="Proteomes" id="UP000814243"/>
    </source>
</evidence>
<dbReference type="InterPro" id="IPR010998">
    <property type="entry name" value="Integrase_recombinase_N"/>
</dbReference>
<keyword evidence="2" id="KW-0548">Nucleotidyltransferase</keyword>
<keyword evidence="6" id="KW-0695">RNA-directed DNA polymerase</keyword>
<gene>
    <name evidence="9" type="ORF">HF086_015752</name>
</gene>
<evidence type="ECO:0000256" key="7">
    <source>
        <dbReference type="ARBA" id="ARBA00023125"/>
    </source>
</evidence>
<evidence type="ECO:0000256" key="1">
    <source>
        <dbReference type="ARBA" id="ARBA00022679"/>
    </source>
</evidence>
<dbReference type="InterPro" id="IPR041373">
    <property type="entry name" value="RT_RNaseH"/>
</dbReference>
<dbReference type="GO" id="GO:0004519">
    <property type="term" value="F:endonuclease activity"/>
    <property type="evidence" value="ECO:0007669"/>
    <property type="project" value="UniProtKB-KW"/>
</dbReference>
<keyword evidence="1" id="KW-0808">Transferase</keyword>
<dbReference type="Pfam" id="PF17917">
    <property type="entry name" value="RT_RNaseH"/>
    <property type="match status" value="1"/>
</dbReference>
<feature type="domain" description="Reverse transcriptase RNase H-like" evidence="8">
    <location>
        <begin position="7"/>
        <end position="77"/>
    </location>
</feature>
<dbReference type="Gene3D" id="1.10.150.130">
    <property type="match status" value="1"/>
</dbReference>
<accession>A0A922M2G0</accession>
<dbReference type="PANTHER" id="PTHR35617">
    <property type="entry name" value="PHAGE_INTEGRASE DOMAIN-CONTAINING PROTEIN"/>
    <property type="match status" value="1"/>
</dbReference>
<comment type="caution">
    <text evidence="9">The sequence shown here is derived from an EMBL/GenBank/DDBJ whole genome shotgun (WGS) entry which is preliminary data.</text>
</comment>
<dbReference type="Proteomes" id="UP000814243">
    <property type="component" value="Unassembled WGS sequence"/>
</dbReference>
<evidence type="ECO:0000256" key="4">
    <source>
        <dbReference type="ARBA" id="ARBA00022759"/>
    </source>
</evidence>
<evidence type="ECO:0000256" key="3">
    <source>
        <dbReference type="ARBA" id="ARBA00022722"/>
    </source>
</evidence>
<name>A0A922M2G0_SPOEX</name>
<dbReference type="AlphaFoldDB" id="A0A922M2G0"/>
<protein>
    <recommendedName>
        <fullName evidence="8">Reverse transcriptase RNase H-like domain-containing protein</fullName>
    </recommendedName>
</protein>